<evidence type="ECO:0000313" key="2">
    <source>
        <dbReference type="EMBL" id="GAA1638969.1"/>
    </source>
</evidence>
<evidence type="ECO:0000256" key="1">
    <source>
        <dbReference type="SAM" id="MobiDB-lite"/>
    </source>
</evidence>
<reference evidence="2 3" key="1">
    <citation type="journal article" date="2019" name="Int. J. Syst. Evol. Microbiol.">
        <title>The Global Catalogue of Microorganisms (GCM) 10K type strain sequencing project: providing services to taxonomists for standard genome sequencing and annotation.</title>
        <authorList>
            <consortium name="The Broad Institute Genomics Platform"/>
            <consortium name="The Broad Institute Genome Sequencing Center for Infectious Disease"/>
            <person name="Wu L."/>
            <person name="Ma J."/>
        </authorList>
    </citation>
    <scope>NUCLEOTIDE SEQUENCE [LARGE SCALE GENOMIC DNA]</scope>
    <source>
        <strain evidence="2 3">JCM 13929</strain>
    </source>
</reference>
<organism evidence="2 3">
    <name type="scientific">Nonomuraea maheshkhaliensis</name>
    <dbReference type="NCBI Taxonomy" id="419590"/>
    <lineage>
        <taxon>Bacteria</taxon>
        <taxon>Bacillati</taxon>
        <taxon>Actinomycetota</taxon>
        <taxon>Actinomycetes</taxon>
        <taxon>Streptosporangiales</taxon>
        <taxon>Streptosporangiaceae</taxon>
        <taxon>Nonomuraea</taxon>
    </lineage>
</organism>
<proteinExistence type="predicted"/>
<gene>
    <name evidence="2" type="ORF">GCM10009733_040150</name>
</gene>
<dbReference type="EMBL" id="BAAAMU010000026">
    <property type="protein sequence ID" value="GAA1638969.1"/>
    <property type="molecule type" value="Genomic_DNA"/>
</dbReference>
<sequence>MAMPRAETISRVLDGTKPLTQRIPSPGEAGAVARWRSADGLGAVLFIRHRRDGMLAAELSLAVRDAAGRWRDLELDSGTNEYPDIFSTPRDPSGAVPLGITETLVSEAEFRNGTATTARFLEVWVGDAITSVTCATNSATTEQEVSPLGVCLAGVVGEESAAVHVRVGNKTLHVISLSEAPVE</sequence>
<name>A0ABN2FBW6_9ACTN</name>
<comment type="caution">
    <text evidence="2">The sequence shown here is derived from an EMBL/GenBank/DDBJ whole genome shotgun (WGS) entry which is preliminary data.</text>
</comment>
<protein>
    <submittedName>
        <fullName evidence="2">Uncharacterized protein</fullName>
    </submittedName>
</protein>
<evidence type="ECO:0000313" key="3">
    <source>
        <dbReference type="Proteomes" id="UP001500064"/>
    </source>
</evidence>
<feature type="region of interest" description="Disordered" evidence="1">
    <location>
        <begin position="1"/>
        <end position="26"/>
    </location>
</feature>
<keyword evidence="3" id="KW-1185">Reference proteome</keyword>
<dbReference type="Proteomes" id="UP001500064">
    <property type="component" value="Unassembled WGS sequence"/>
</dbReference>
<accession>A0ABN2FBW6</accession>